<evidence type="ECO:0000256" key="1">
    <source>
        <dbReference type="SAM" id="Phobius"/>
    </source>
</evidence>
<keyword evidence="1" id="KW-0472">Membrane</keyword>
<evidence type="ECO:0000313" key="3">
    <source>
        <dbReference type="Proteomes" id="UP000501830"/>
    </source>
</evidence>
<sequence>MNLNRLLVGSVLGLLFLVMSGSLFLLVRENHNLKEAATESQSIAFEDSYSSEEIEKLNQEDVRQTDASAKALFVEGVFQQFLPYTEDTYLSRFDGVADKLDDAVLDQLKGMVATLEPGIQVQNTVQDLAVYTKGTDTDHYLVVARVSLQVGEGIDSVYTQVYQATLAPGEPYRIQSMASLGSITPFDRE</sequence>
<keyword evidence="1" id="KW-0812">Transmembrane</keyword>
<organism evidence="2 3">
    <name type="scientific">Jeotgalibaca porci</name>
    <dbReference type="NCBI Taxonomy" id="1868793"/>
    <lineage>
        <taxon>Bacteria</taxon>
        <taxon>Bacillati</taxon>
        <taxon>Bacillota</taxon>
        <taxon>Bacilli</taxon>
        <taxon>Lactobacillales</taxon>
        <taxon>Carnobacteriaceae</taxon>
        <taxon>Jeotgalibaca</taxon>
    </lineage>
</organism>
<accession>A0A6G7WKQ6</accession>
<protein>
    <submittedName>
        <fullName evidence="2">Uncharacterized protein</fullName>
    </submittedName>
</protein>
<evidence type="ECO:0000313" key="2">
    <source>
        <dbReference type="EMBL" id="QIK52799.1"/>
    </source>
</evidence>
<keyword evidence="1" id="KW-1133">Transmembrane helix</keyword>
<dbReference type="Proteomes" id="UP000501830">
    <property type="component" value="Plasmid p_unnamed1"/>
</dbReference>
<gene>
    <name evidence="2" type="ORF">G7058_11780</name>
</gene>
<dbReference type="AlphaFoldDB" id="A0A6G7WKQ6"/>
<dbReference type="GeneID" id="94553968"/>
<name>A0A6G7WKQ6_9LACT</name>
<dbReference type="EMBL" id="CP049890">
    <property type="protein sequence ID" value="QIK52799.1"/>
    <property type="molecule type" value="Genomic_DNA"/>
</dbReference>
<proteinExistence type="predicted"/>
<feature type="transmembrane region" description="Helical" evidence="1">
    <location>
        <begin position="6"/>
        <end position="27"/>
    </location>
</feature>
<reference evidence="2 3" key="1">
    <citation type="journal article" date="2017" name="Int. J. Syst. Evol. Microbiol.">
        <title>Jeotgalibaca porci sp. nov. and Jeotgalibaca arthritidis sp. nov., isolated from pigs, and emended description of the genus Jeotgalibaca.</title>
        <authorList>
            <person name="Zamora L."/>
            <person name="Perez-Sancho M."/>
            <person name="Dominguez L."/>
            <person name="Fernandez-Garayzabal J.F."/>
            <person name="Vela A.I."/>
        </authorList>
    </citation>
    <scope>NUCLEOTIDE SEQUENCE [LARGE SCALE GENOMIC DNA]</scope>
    <source>
        <strain evidence="2 3">CCUG 69148</strain>
        <plasmid evidence="2 3">p_unnamed1</plasmid>
    </source>
</reference>
<keyword evidence="3" id="KW-1185">Reference proteome</keyword>
<dbReference type="KEGG" id="jpo:G7058_11780"/>
<keyword evidence="2" id="KW-0614">Plasmid</keyword>
<geneLocation type="plasmid" evidence="2 3">
    <name>p_unnamed1</name>
</geneLocation>
<dbReference type="RefSeq" id="WP_166063820.1">
    <property type="nucleotide sequence ID" value="NZ_CP049890.1"/>
</dbReference>